<dbReference type="InterPro" id="IPR054722">
    <property type="entry name" value="PolX-like_BBD"/>
</dbReference>
<dbReference type="PRINTS" id="PR00463">
    <property type="entry name" value="EP450I"/>
</dbReference>
<evidence type="ECO:0000256" key="4">
    <source>
        <dbReference type="ARBA" id="ARBA00022617"/>
    </source>
</evidence>
<dbReference type="Gene3D" id="1.10.630.10">
    <property type="entry name" value="Cytochrome P450"/>
    <property type="match status" value="1"/>
</dbReference>
<dbReference type="SUPFAM" id="SSF48264">
    <property type="entry name" value="Cytochrome P450"/>
    <property type="match status" value="1"/>
</dbReference>
<dbReference type="InterPro" id="IPR036396">
    <property type="entry name" value="Cyt_P450_sf"/>
</dbReference>
<gene>
    <name evidence="12" type="ORF">VitviT2T_025903</name>
</gene>
<dbReference type="Proteomes" id="UP001227230">
    <property type="component" value="Chromosome 17"/>
</dbReference>
<dbReference type="PANTHER" id="PTHR47943:SF9">
    <property type="entry name" value="CYTOCHROME P450"/>
    <property type="match status" value="1"/>
</dbReference>
<keyword evidence="4" id="KW-0349">Heme</keyword>
<dbReference type="EMBL" id="CP126664">
    <property type="protein sequence ID" value="WKA08157.1"/>
    <property type="molecule type" value="Genomic_DNA"/>
</dbReference>
<evidence type="ECO:0000256" key="9">
    <source>
        <dbReference type="ARBA" id="ARBA00023136"/>
    </source>
</evidence>
<comment type="subcellular location">
    <subcellularLocation>
        <location evidence="2">Membrane</location>
    </subcellularLocation>
</comment>
<protein>
    <recommendedName>
        <fullName evidence="11">Retrovirus-related Pol polyprotein from transposon TNT 1-94-like beta-barrel domain-containing protein</fullName>
    </recommendedName>
</protein>
<sequence length="657" mass="73095">MALFTVPILLVILGALWITLSQLKQLRASHQKLPPGPWGLPVIGCLHMLGNLPHRNLTRLAKKYGPIMYMRLGCVPTVIVSSAQATKLFLKTHDVVFASRPKLQAFEHLTYGTKGIAFSEYGPYWRNVRKLCTVELLNTAKINSFASVRKEEVGMLVQSLKEMAAAGEVVDISTKVAQVVEDISYRMVFGRNKDGMIDLKTLVREGTRLAGTFNLGDYFPFLGPLDLQGLVQRFKAINKAADEVLEKIIDRRIQDGGKDHNHSNFIDIMLSLMSNFSNLRSESSYIIDRTNVKAILLDMLQHLTRLFAIKSRAQIVQLQEDLTLIQQGSRTVSEFFHAVKVIVDELSLIDAPVSDDDLTLYALNGLGSEFQDMVAPIRMRETALSFAKLHDLLIGHEHYLKRMDGNSSTLVVTTNSSQQKSLNPRFKNNKNHSKQNSSNKTPSKKSSVVCQIYDHPSHTAKNCAKLHSRPPANCTTSSAPSNGKWLLDSATSHNITFDLANLFIHFEYDGQDEVVLGNGTGLQAANIGSTTISSSSHSLTLKETQHVPLIHKTLIFVHKFTHDNNVIVEFHPYFYLVNDRIMGAVLMREVLRLKAVSSPTPLGIVLLAALSTPAAFSRLFQLSGPHQPPYLHDAIPSSISCQPCTHYVQHNHSATHL</sequence>
<evidence type="ECO:0000256" key="6">
    <source>
        <dbReference type="ARBA" id="ARBA00023002"/>
    </source>
</evidence>
<evidence type="ECO:0000256" key="10">
    <source>
        <dbReference type="SAM" id="MobiDB-lite"/>
    </source>
</evidence>
<keyword evidence="6" id="KW-0560">Oxidoreductase</keyword>
<feature type="region of interest" description="Disordered" evidence="10">
    <location>
        <begin position="410"/>
        <end position="447"/>
    </location>
</feature>
<proteinExistence type="inferred from homology"/>
<dbReference type="InterPro" id="IPR001128">
    <property type="entry name" value="Cyt_P450"/>
</dbReference>
<comment type="similarity">
    <text evidence="3">Belongs to the cytochrome P450 family.</text>
</comment>
<keyword evidence="8" id="KW-0503">Monooxygenase</keyword>
<keyword evidence="9" id="KW-0472">Membrane</keyword>
<evidence type="ECO:0000256" key="7">
    <source>
        <dbReference type="ARBA" id="ARBA00023004"/>
    </source>
</evidence>
<reference evidence="12 13" key="1">
    <citation type="journal article" date="2023" name="Hortic Res">
        <title>The complete reference genome for grapevine (Vitis vinifera L.) genetics and breeding.</title>
        <authorList>
            <person name="Shi X."/>
            <person name="Cao S."/>
            <person name="Wang X."/>
            <person name="Huang S."/>
            <person name="Wang Y."/>
            <person name="Liu Z."/>
            <person name="Liu W."/>
            <person name="Leng X."/>
            <person name="Peng Y."/>
            <person name="Wang N."/>
            <person name="Wang Y."/>
            <person name="Ma Z."/>
            <person name="Xu X."/>
            <person name="Zhang F."/>
            <person name="Xue H."/>
            <person name="Zhong H."/>
            <person name="Wang Y."/>
            <person name="Zhang K."/>
            <person name="Velt A."/>
            <person name="Avia K."/>
            <person name="Holtgrawe D."/>
            <person name="Grimplet J."/>
            <person name="Matus J.T."/>
            <person name="Ware D."/>
            <person name="Wu X."/>
            <person name="Wang H."/>
            <person name="Liu C."/>
            <person name="Fang Y."/>
            <person name="Rustenholz C."/>
            <person name="Cheng Z."/>
            <person name="Xiao H."/>
            <person name="Zhou Y."/>
        </authorList>
    </citation>
    <scope>NUCLEOTIDE SEQUENCE [LARGE SCALE GENOMIC DNA]</scope>
    <source>
        <strain evidence="13">cv. Pinot noir / PN40024</strain>
        <tissue evidence="12">Leaf</tissue>
    </source>
</reference>
<feature type="compositionally biased region" description="Low complexity" evidence="10">
    <location>
        <begin position="434"/>
        <end position="447"/>
    </location>
</feature>
<keyword evidence="5" id="KW-0479">Metal-binding</keyword>
<dbReference type="InterPro" id="IPR002401">
    <property type="entry name" value="Cyt_P450_E_grp-I"/>
</dbReference>
<evidence type="ECO:0000313" key="13">
    <source>
        <dbReference type="Proteomes" id="UP001227230"/>
    </source>
</evidence>
<name>A0ABY9DL95_VITVI</name>
<evidence type="ECO:0000313" key="12">
    <source>
        <dbReference type="EMBL" id="WKA08157.1"/>
    </source>
</evidence>
<evidence type="ECO:0000256" key="2">
    <source>
        <dbReference type="ARBA" id="ARBA00004370"/>
    </source>
</evidence>
<dbReference type="PANTHER" id="PTHR47943">
    <property type="entry name" value="CYTOCHROME P450 93A3-LIKE"/>
    <property type="match status" value="1"/>
</dbReference>
<accession>A0ABY9DL95</accession>
<dbReference type="Pfam" id="PF00067">
    <property type="entry name" value="p450"/>
    <property type="match status" value="1"/>
</dbReference>
<feature type="domain" description="Retrovirus-related Pol polyprotein from transposon TNT 1-94-like beta-barrel" evidence="11">
    <location>
        <begin position="485"/>
        <end position="562"/>
    </location>
</feature>
<evidence type="ECO:0000259" key="11">
    <source>
        <dbReference type="Pfam" id="PF22936"/>
    </source>
</evidence>
<keyword evidence="13" id="KW-1185">Reference proteome</keyword>
<comment type="cofactor">
    <cofactor evidence="1">
        <name>heme</name>
        <dbReference type="ChEBI" id="CHEBI:30413"/>
    </cofactor>
</comment>
<evidence type="ECO:0000256" key="1">
    <source>
        <dbReference type="ARBA" id="ARBA00001971"/>
    </source>
</evidence>
<evidence type="ECO:0000256" key="8">
    <source>
        <dbReference type="ARBA" id="ARBA00023033"/>
    </source>
</evidence>
<evidence type="ECO:0000256" key="5">
    <source>
        <dbReference type="ARBA" id="ARBA00022723"/>
    </source>
</evidence>
<evidence type="ECO:0000256" key="3">
    <source>
        <dbReference type="ARBA" id="ARBA00010617"/>
    </source>
</evidence>
<organism evidence="12 13">
    <name type="scientific">Vitis vinifera</name>
    <name type="common">Grape</name>
    <dbReference type="NCBI Taxonomy" id="29760"/>
    <lineage>
        <taxon>Eukaryota</taxon>
        <taxon>Viridiplantae</taxon>
        <taxon>Streptophyta</taxon>
        <taxon>Embryophyta</taxon>
        <taxon>Tracheophyta</taxon>
        <taxon>Spermatophyta</taxon>
        <taxon>Magnoliopsida</taxon>
        <taxon>eudicotyledons</taxon>
        <taxon>Gunneridae</taxon>
        <taxon>Pentapetalae</taxon>
        <taxon>rosids</taxon>
        <taxon>Vitales</taxon>
        <taxon>Vitaceae</taxon>
        <taxon>Viteae</taxon>
        <taxon>Vitis</taxon>
    </lineage>
</organism>
<dbReference type="Pfam" id="PF22936">
    <property type="entry name" value="Pol_BBD"/>
    <property type="match status" value="1"/>
</dbReference>
<dbReference type="Pfam" id="PF14223">
    <property type="entry name" value="Retrotran_gag_2"/>
    <property type="match status" value="1"/>
</dbReference>
<keyword evidence="7" id="KW-0408">Iron</keyword>